<feature type="domain" description="Protein FecR C-terminal" evidence="3">
    <location>
        <begin position="256"/>
        <end position="325"/>
    </location>
</feature>
<keyword evidence="1" id="KW-1133">Transmembrane helix</keyword>
<dbReference type="OrthoDB" id="783402at2"/>
<dbReference type="InterPro" id="IPR006860">
    <property type="entry name" value="FecR"/>
</dbReference>
<accession>A0A1M6J2E4</accession>
<proteinExistence type="predicted"/>
<dbReference type="Gene3D" id="3.55.50.30">
    <property type="match status" value="1"/>
</dbReference>
<dbReference type="Gene3D" id="2.60.120.1440">
    <property type="match status" value="1"/>
</dbReference>
<dbReference type="AlphaFoldDB" id="A0A1M6J2E4"/>
<organism evidence="4 5">
    <name type="scientific">Tangfeifania diversioriginum</name>
    <dbReference type="NCBI Taxonomy" id="1168035"/>
    <lineage>
        <taxon>Bacteria</taxon>
        <taxon>Pseudomonadati</taxon>
        <taxon>Bacteroidota</taxon>
        <taxon>Bacteroidia</taxon>
        <taxon>Marinilabiliales</taxon>
        <taxon>Prolixibacteraceae</taxon>
        <taxon>Tangfeifania</taxon>
    </lineage>
</organism>
<gene>
    <name evidence="4" type="ORF">SAMN05444280_11884</name>
</gene>
<protein>
    <submittedName>
        <fullName evidence="4">FecR family protein</fullName>
    </submittedName>
</protein>
<evidence type="ECO:0000259" key="3">
    <source>
        <dbReference type="Pfam" id="PF16344"/>
    </source>
</evidence>
<dbReference type="PIRSF" id="PIRSF018266">
    <property type="entry name" value="FecR"/>
    <property type="match status" value="1"/>
</dbReference>
<dbReference type="EMBL" id="FQZE01000018">
    <property type="protein sequence ID" value="SHJ40817.1"/>
    <property type="molecule type" value="Genomic_DNA"/>
</dbReference>
<sequence length="329" mass="37523">MKSDKNTDVAEMLRLYLRDRYALETEEKVQQWLAKNPVTEEMEQASKEYWDSINTRKDTTTFEALKRVNTKIGIQLPKTKTVRLKVFSRVAAIFILLVGIGGVWFYLQHDAKTAMIEISAAYGETKQVTLPDQTEVWLNAGSSLKYPSEFSQKVRSVHLTGEAFFSVTKNQSKPFVVETKSLAVKVLGTKFNLKAYPDEHQTVATLQEGKIEVQTAKNQKQQMEPNEQLVYNSETSALKVVKINVEDIPDWKNGNLIFSEATLGEILQTLERRFNISIDTDKSIDLSTERYTIKFDRKETPEQILQVLADMSGDFSYSSKSGQIILKKK</sequence>
<reference evidence="4 5" key="1">
    <citation type="submission" date="2016-11" db="EMBL/GenBank/DDBJ databases">
        <authorList>
            <person name="Jaros S."/>
            <person name="Januszkiewicz K."/>
            <person name="Wedrychowicz H."/>
        </authorList>
    </citation>
    <scope>NUCLEOTIDE SEQUENCE [LARGE SCALE GENOMIC DNA]</scope>
    <source>
        <strain evidence="4 5">DSM 27063</strain>
    </source>
</reference>
<keyword evidence="5" id="KW-1185">Reference proteome</keyword>
<feature type="domain" description="FecR protein" evidence="2">
    <location>
        <begin position="118"/>
        <end position="212"/>
    </location>
</feature>
<keyword evidence="1" id="KW-0472">Membrane</keyword>
<name>A0A1M6J2E4_9BACT</name>
<dbReference type="STRING" id="1168035.SAMN05444280_11884"/>
<dbReference type="RefSeq" id="WP_073169929.1">
    <property type="nucleotide sequence ID" value="NZ_FQZE01000018.1"/>
</dbReference>
<dbReference type="Proteomes" id="UP000184050">
    <property type="component" value="Unassembled WGS sequence"/>
</dbReference>
<evidence type="ECO:0000313" key="5">
    <source>
        <dbReference type="Proteomes" id="UP000184050"/>
    </source>
</evidence>
<evidence type="ECO:0000259" key="2">
    <source>
        <dbReference type="Pfam" id="PF04773"/>
    </source>
</evidence>
<keyword evidence="1" id="KW-0812">Transmembrane</keyword>
<dbReference type="PANTHER" id="PTHR30273:SF2">
    <property type="entry name" value="PROTEIN FECR"/>
    <property type="match status" value="1"/>
</dbReference>
<dbReference type="Pfam" id="PF04773">
    <property type="entry name" value="FecR"/>
    <property type="match status" value="1"/>
</dbReference>
<evidence type="ECO:0000313" key="4">
    <source>
        <dbReference type="EMBL" id="SHJ40817.1"/>
    </source>
</evidence>
<dbReference type="GO" id="GO:0016989">
    <property type="term" value="F:sigma factor antagonist activity"/>
    <property type="evidence" value="ECO:0007669"/>
    <property type="project" value="TreeGrafter"/>
</dbReference>
<dbReference type="InterPro" id="IPR032508">
    <property type="entry name" value="FecR_C"/>
</dbReference>
<evidence type="ECO:0000256" key="1">
    <source>
        <dbReference type="SAM" id="Phobius"/>
    </source>
</evidence>
<dbReference type="PANTHER" id="PTHR30273">
    <property type="entry name" value="PERIPLASMIC SIGNAL SENSOR AND SIGMA FACTOR ACTIVATOR FECR-RELATED"/>
    <property type="match status" value="1"/>
</dbReference>
<feature type="transmembrane region" description="Helical" evidence="1">
    <location>
        <begin position="86"/>
        <end position="107"/>
    </location>
</feature>
<dbReference type="FunFam" id="2.60.120.1440:FF:000001">
    <property type="entry name" value="Putative anti-sigma factor"/>
    <property type="match status" value="1"/>
</dbReference>
<dbReference type="InterPro" id="IPR012373">
    <property type="entry name" value="Ferrdict_sens_TM"/>
</dbReference>
<dbReference type="Pfam" id="PF16344">
    <property type="entry name" value="FecR_C"/>
    <property type="match status" value="1"/>
</dbReference>